<name>A0A7X6D5Q2_9ACTN</name>
<reference evidence="3 4" key="1">
    <citation type="submission" date="2020-03" db="EMBL/GenBank/DDBJ databases">
        <title>Draft genome of Streptomyces sp. ventii, isolated from the Axial Seamount in the Pacific Ocean, and resequencing of the two type strains Streptomyces lonarensis strain NCL 716 and Streptomyces bohaiensis strain 11A07.</title>
        <authorList>
            <person name="Loughran R.M."/>
            <person name="Pfannmuller K.M."/>
            <person name="Wasson B.J."/>
            <person name="Deadmond M.C."/>
            <person name="Paddock B.E."/>
            <person name="Koyack M.J."/>
            <person name="Gallegos D.A."/>
            <person name="Mitchell E.A."/>
            <person name="Ushijima B."/>
            <person name="Saw J.H."/>
            <person name="Mcphail K.L."/>
            <person name="Videau P."/>
        </authorList>
    </citation>
    <scope>NUCLEOTIDE SEQUENCE [LARGE SCALE GENOMIC DNA]</scope>
    <source>
        <strain evidence="3 4">NCL716</strain>
    </source>
</reference>
<evidence type="ECO:0000256" key="1">
    <source>
        <dbReference type="SAM" id="Phobius"/>
    </source>
</evidence>
<keyword evidence="4" id="KW-1185">Reference proteome</keyword>
<evidence type="ECO:0000259" key="2">
    <source>
        <dbReference type="Pfam" id="PF23636"/>
    </source>
</evidence>
<dbReference type="Proteomes" id="UP000578686">
    <property type="component" value="Unassembled WGS sequence"/>
</dbReference>
<keyword evidence="1" id="KW-0812">Transmembrane</keyword>
<organism evidence="3 4">
    <name type="scientific">Streptomyces lonarensis</name>
    <dbReference type="NCBI Taxonomy" id="700599"/>
    <lineage>
        <taxon>Bacteria</taxon>
        <taxon>Bacillati</taxon>
        <taxon>Actinomycetota</taxon>
        <taxon>Actinomycetes</taxon>
        <taxon>Kitasatosporales</taxon>
        <taxon>Streptomycetaceae</taxon>
        <taxon>Streptomyces</taxon>
    </lineage>
</organism>
<feature type="domain" description="DUF7144" evidence="2">
    <location>
        <begin position="20"/>
        <end position="132"/>
    </location>
</feature>
<sequence length="139" mass="14354">MNATTAHGHRSTARPVLSGWLGFAGVLLFTLGLIHVMSGLAALFKDDYFQVASGSLLVFNYTAWGWIWLAIGVLQIAVGIGVLGGSLAARAGGVALAGLALIGQIAYLAAFPFWSLIGVGLCVLVIYALVAPPENARGT</sequence>
<accession>A0A7X6D5Q2</accession>
<dbReference type="InterPro" id="IPR055568">
    <property type="entry name" value="DUF7144"/>
</dbReference>
<evidence type="ECO:0000313" key="3">
    <source>
        <dbReference type="EMBL" id="NJQ08659.1"/>
    </source>
</evidence>
<keyword evidence="1" id="KW-0472">Membrane</keyword>
<proteinExistence type="predicted"/>
<dbReference type="RefSeq" id="WP_167974705.1">
    <property type="nucleotide sequence ID" value="NZ_BHZG01000465.1"/>
</dbReference>
<dbReference type="Pfam" id="PF23636">
    <property type="entry name" value="DUF7144"/>
    <property type="match status" value="1"/>
</dbReference>
<feature type="transmembrane region" description="Helical" evidence="1">
    <location>
        <begin position="64"/>
        <end position="84"/>
    </location>
</feature>
<dbReference type="EMBL" id="JAAVJD010000371">
    <property type="protein sequence ID" value="NJQ08659.1"/>
    <property type="molecule type" value="Genomic_DNA"/>
</dbReference>
<feature type="transmembrane region" description="Helical" evidence="1">
    <location>
        <begin position="20"/>
        <end position="44"/>
    </location>
</feature>
<evidence type="ECO:0000313" key="4">
    <source>
        <dbReference type="Proteomes" id="UP000578686"/>
    </source>
</evidence>
<comment type="caution">
    <text evidence="3">The sequence shown here is derived from an EMBL/GenBank/DDBJ whole genome shotgun (WGS) entry which is preliminary data.</text>
</comment>
<feature type="transmembrane region" description="Helical" evidence="1">
    <location>
        <begin position="91"/>
        <end position="107"/>
    </location>
</feature>
<dbReference type="AlphaFoldDB" id="A0A7X6D5Q2"/>
<keyword evidence="1" id="KW-1133">Transmembrane helix</keyword>
<gene>
    <name evidence="3" type="ORF">HCN56_24570</name>
</gene>
<protein>
    <recommendedName>
        <fullName evidence="2">DUF7144 domain-containing protein</fullName>
    </recommendedName>
</protein>
<feature type="transmembrane region" description="Helical" evidence="1">
    <location>
        <begin position="113"/>
        <end position="130"/>
    </location>
</feature>